<keyword evidence="3" id="KW-1185">Reference proteome</keyword>
<organism evidence="2 3">
    <name type="scientific">Microvirga arabica</name>
    <dbReference type="NCBI Taxonomy" id="1128671"/>
    <lineage>
        <taxon>Bacteria</taxon>
        <taxon>Pseudomonadati</taxon>
        <taxon>Pseudomonadota</taxon>
        <taxon>Alphaproteobacteria</taxon>
        <taxon>Hyphomicrobiales</taxon>
        <taxon>Methylobacteriaceae</taxon>
        <taxon>Microvirga</taxon>
    </lineage>
</organism>
<feature type="region of interest" description="Disordered" evidence="1">
    <location>
        <begin position="74"/>
        <end position="96"/>
    </location>
</feature>
<reference evidence="2 3" key="1">
    <citation type="submission" date="2024-09" db="EMBL/GenBank/DDBJ databases">
        <title>Nodulacao em especies de Leguminosae Basais da Amazonia e Caracterizacao dos Rizobios e Bacterias Associadas aos Nodulos.</title>
        <authorList>
            <person name="Jambeiro I.C.A."/>
            <person name="Lopes I.S."/>
            <person name="Aguiar E.R.G.R."/>
            <person name="Santos A.F.J."/>
            <person name="Dos Santos J.M.F."/>
            <person name="Gross E."/>
        </authorList>
    </citation>
    <scope>NUCLEOTIDE SEQUENCE [LARGE SCALE GENOMIC DNA]</scope>
    <source>
        <strain evidence="2 3">BRUESC1165</strain>
    </source>
</reference>
<gene>
    <name evidence="2" type="ORF">ACETIH_07755</name>
</gene>
<protein>
    <submittedName>
        <fullName evidence="2">TolC family protein</fullName>
    </submittedName>
</protein>
<sequence length="96" mass="9853">DLARHYQNRVLPLQKRIQDEALLQYSGMLVDLSQLIIDARTRILSNVDAINARRDFWIAATDLKAALVGGLAGGGGEAGGEATAAAGGGGAAAAGH</sequence>
<comment type="caution">
    <text evidence="2">The sequence shown here is derived from an EMBL/GenBank/DDBJ whole genome shotgun (WGS) entry which is preliminary data.</text>
</comment>
<dbReference type="SUPFAM" id="SSF56954">
    <property type="entry name" value="Outer membrane efflux proteins (OEP)"/>
    <property type="match status" value="1"/>
</dbReference>
<name>A0ABV6Y5S6_9HYPH</name>
<evidence type="ECO:0000313" key="2">
    <source>
        <dbReference type="EMBL" id="MFC1456608.1"/>
    </source>
</evidence>
<proteinExistence type="predicted"/>
<feature type="compositionally biased region" description="Gly residues" evidence="1">
    <location>
        <begin position="86"/>
        <end position="96"/>
    </location>
</feature>
<dbReference type="EMBL" id="JBHOMY010000020">
    <property type="protein sequence ID" value="MFC1456608.1"/>
    <property type="molecule type" value="Genomic_DNA"/>
</dbReference>
<feature type="non-terminal residue" evidence="2">
    <location>
        <position position="1"/>
    </location>
</feature>
<accession>A0ABV6Y5S6</accession>
<dbReference type="Proteomes" id="UP001593940">
    <property type="component" value="Unassembled WGS sequence"/>
</dbReference>
<evidence type="ECO:0000313" key="3">
    <source>
        <dbReference type="Proteomes" id="UP001593940"/>
    </source>
</evidence>
<evidence type="ECO:0000256" key="1">
    <source>
        <dbReference type="SAM" id="MobiDB-lite"/>
    </source>
</evidence>